<proteinExistence type="predicted"/>
<gene>
    <name evidence="3" type="ORF">SAMN04487948_1437</name>
</gene>
<protein>
    <submittedName>
        <fullName evidence="3">Uncharacterized protein</fullName>
    </submittedName>
</protein>
<organism evidence="3 4">
    <name type="scientific">Halogranum amylolyticum</name>
    <dbReference type="NCBI Taxonomy" id="660520"/>
    <lineage>
        <taxon>Archaea</taxon>
        <taxon>Methanobacteriati</taxon>
        <taxon>Methanobacteriota</taxon>
        <taxon>Stenosarchaea group</taxon>
        <taxon>Halobacteria</taxon>
        <taxon>Halobacteriales</taxon>
        <taxon>Haloferacaceae</taxon>
    </lineage>
</organism>
<feature type="transmembrane region" description="Helical" evidence="2">
    <location>
        <begin position="16"/>
        <end position="37"/>
    </location>
</feature>
<sequence length="94" mass="9884">MPTQTPAERVRSRASWLAANAAIATVLALGVSLPYFYVTDDVRGVLLSLPVAALALSSLGVSLVAGVAANARQRAQREAKPISNVSKSPRERGR</sequence>
<name>A0A1H8WU06_9EURY</name>
<dbReference type="Proteomes" id="UP000199126">
    <property type="component" value="Unassembled WGS sequence"/>
</dbReference>
<dbReference type="EMBL" id="FODV01000043">
    <property type="protein sequence ID" value="SEP31111.1"/>
    <property type="molecule type" value="Genomic_DNA"/>
</dbReference>
<accession>A0A1H8WU06</accession>
<feature type="region of interest" description="Disordered" evidence="1">
    <location>
        <begin position="73"/>
        <end position="94"/>
    </location>
</feature>
<reference evidence="4" key="1">
    <citation type="submission" date="2016-10" db="EMBL/GenBank/DDBJ databases">
        <authorList>
            <person name="Varghese N."/>
            <person name="Submissions S."/>
        </authorList>
    </citation>
    <scope>NUCLEOTIDE SEQUENCE [LARGE SCALE GENOMIC DNA]</scope>
    <source>
        <strain evidence="4">CGMCC 1.10121</strain>
    </source>
</reference>
<keyword evidence="2" id="KW-0812">Transmembrane</keyword>
<evidence type="ECO:0000313" key="4">
    <source>
        <dbReference type="Proteomes" id="UP000199126"/>
    </source>
</evidence>
<dbReference type="AlphaFoldDB" id="A0A1H8WU06"/>
<dbReference type="RefSeq" id="WP_089828119.1">
    <property type="nucleotide sequence ID" value="NZ_FODV01000043.1"/>
</dbReference>
<keyword evidence="2" id="KW-0472">Membrane</keyword>
<evidence type="ECO:0000313" key="3">
    <source>
        <dbReference type="EMBL" id="SEP31111.1"/>
    </source>
</evidence>
<evidence type="ECO:0000256" key="1">
    <source>
        <dbReference type="SAM" id="MobiDB-lite"/>
    </source>
</evidence>
<keyword evidence="2" id="KW-1133">Transmembrane helix</keyword>
<feature type="transmembrane region" description="Helical" evidence="2">
    <location>
        <begin position="49"/>
        <end position="71"/>
    </location>
</feature>
<keyword evidence="4" id="KW-1185">Reference proteome</keyword>
<evidence type="ECO:0000256" key="2">
    <source>
        <dbReference type="SAM" id="Phobius"/>
    </source>
</evidence>